<gene>
    <name evidence="12" type="ORF">TTEB3V08_LOCUS10967</name>
</gene>
<sequence>MYRVKPISFQEQFIMAYGGLRGAVAFSLAEMLQEDAVRPRNIFVTTTLVVILFTVFIQGGTIKPLVNALRITRSSAGMKSLNEELGDHVLCTMMAGIEEVSGLRADFYIRRKFEQMDTSFLKRIFLKPEKQSDMTILFEKLALTEHFAHLYGPVAMVEDKSAPLLHVEMRAPPSALPSASNRSTMRMSVMYPGVEFRPSSMAKNPDGPPPLDRSKRDSDLLKKAILTNPFIKIPKTLDDQLHERHLRTLMITSSLAAEANKSSFDMQDAPEFAGEFDTPKKLVHVELDEEVPEEVQQGIHSLLDRAEKRSSKRFSFAGDRTSWVATPPWGVTPTWESNPPSGTTSPWSHAPPPWVYPPSGFESNQEFRGTPIPLRDQTILQEIVESDSDHDALVRKKHRSSHSLHSHGRRQSRRDSSSSESTV</sequence>
<dbReference type="InterPro" id="IPR018422">
    <property type="entry name" value="Cation/H_exchanger_CPA1"/>
</dbReference>
<keyword evidence="3 10" id="KW-0812">Transmembrane</keyword>
<feature type="region of interest" description="Disordered" evidence="9">
    <location>
        <begin position="327"/>
        <end position="351"/>
    </location>
</feature>
<reference evidence="12" key="1">
    <citation type="submission" date="2020-11" db="EMBL/GenBank/DDBJ databases">
        <authorList>
            <person name="Tran Van P."/>
        </authorList>
    </citation>
    <scope>NUCLEOTIDE SEQUENCE</scope>
</reference>
<evidence type="ECO:0000256" key="1">
    <source>
        <dbReference type="ARBA" id="ARBA00004141"/>
    </source>
</evidence>
<keyword evidence="6" id="KW-0406">Ion transport</keyword>
<feature type="region of interest" description="Disordered" evidence="9">
    <location>
        <begin position="385"/>
        <end position="423"/>
    </location>
</feature>
<evidence type="ECO:0000256" key="7">
    <source>
        <dbReference type="ARBA" id="ARBA00023136"/>
    </source>
</evidence>
<dbReference type="EMBL" id="OE007199">
    <property type="protein sequence ID" value="CAD7463081.1"/>
    <property type="molecule type" value="Genomic_DNA"/>
</dbReference>
<evidence type="ECO:0000256" key="10">
    <source>
        <dbReference type="SAM" id="Phobius"/>
    </source>
</evidence>
<accession>A0A7R9IR76</accession>
<dbReference type="Pfam" id="PF00999">
    <property type="entry name" value="Na_H_Exchanger"/>
    <property type="match status" value="1"/>
</dbReference>
<name>A0A7R9IR76_9NEOP</name>
<feature type="region of interest" description="Disordered" evidence="9">
    <location>
        <begin position="197"/>
        <end position="216"/>
    </location>
</feature>
<feature type="compositionally biased region" description="Polar residues" evidence="9">
    <location>
        <begin position="334"/>
        <end position="347"/>
    </location>
</feature>
<dbReference type="GO" id="GO:0098719">
    <property type="term" value="P:sodium ion import across plasma membrane"/>
    <property type="evidence" value="ECO:0007669"/>
    <property type="project" value="TreeGrafter"/>
</dbReference>
<keyword evidence="2" id="KW-0813">Transport</keyword>
<dbReference type="GO" id="GO:0051453">
    <property type="term" value="P:regulation of intracellular pH"/>
    <property type="evidence" value="ECO:0007669"/>
    <property type="project" value="TreeGrafter"/>
</dbReference>
<evidence type="ECO:0000256" key="4">
    <source>
        <dbReference type="ARBA" id="ARBA00022989"/>
    </source>
</evidence>
<evidence type="ECO:0000256" key="8">
    <source>
        <dbReference type="ARBA" id="ARBA00023201"/>
    </source>
</evidence>
<proteinExistence type="predicted"/>
<evidence type="ECO:0000259" key="11">
    <source>
        <dbReference type="Pfam" id="PF00999"/>
    </source>
</evidence>
<keyword evidence="8" id="KW-0739">Sodium transport</keyword>
<dbReference type="GO" id="GO:0015385">
    <property type="term" value="F:sodium:proton antiporter activity"/>
    <property type="evidence" value="ECO:0007669"/>
    <property type="project" value="InterPro"/>
</dbReference>
<dbReference type="PANTHER" id="PTHR10110:SF126">
    <property type="entry name" value="NA(+)_H(+) EXCHANGER PROTEIN 7"/>
    <property type="match status" value="1"/>
</dbReference>
<dbReference type="AlphaFoldDB" id="A0A7R9IR76"/>
<dbReference type="GO" id="GO:0005886">
    <property type="term" value="C:plasma membrane"/>
    <property type="evidence" value="ECO:0007669"/>
    <property type="project" value="TreeGrafter"/>
</dbReference>
<evidence type="ECO:0000256" key="6">
    <source>
        <dbReference type="ARBA" id="ARBA00023065"/>
    </source>
</evidence>
<keyword evidence="7 10" id="KW-0472">Membrane</keyword>
<feature type="compositionally biased region" description="Basic residues" evidence="9">
    <location>
        <begin position="395"/>
        <end position="412"/>
    </location>
</feature>
<comment type="subcellular location">
    <subcellularLocation>
        <location evidence="1">Membrane</location>
        <topology evidence="1">Multi-pass membrane protein</topology>
    </subcellularLocation>
</comment>
<dbReference type="InterPro" id="IPR006153">
    <property type="entry name" value="Cation/H_exchanger_TM"/>
</dbReference>
<keyword evidence="4 10" id="KW-1133">Transmembrane helix</keyword>
<feature type="domain" description="Cation/H+ exchanger transmembrane" evidence="11">
    <location>
        <begin position="5"/>
        <end position="67"/>
    </location>
</feature>
<feature type="transmembrane region" description="Helical" evidence="10">
    <location>
        <begin position="41"/>
        <end position="60"/>
    </location>
</feature>
<protein>
    <recommendedName>
        <fullName evidence="11">Cation/H+ exchanger transmembrane domain-containing protein</fullName>
    </recommendedName>
</protein>
<dbReference type="PANTHER" id="PTHR10110">
    <property type="entry name" value="SODIUM/HYDROGEN EXCHANGER"/>
    <property type="match status" value="1"/>
</dbReference>
<keyword evidence="5" id="KW-0915">Sodium</keyword>
<evidence type="ECO:0000313" key="12">
    <source>
        <dbReference type="EMBL" id="CAD7463081.1"/>
    </source>
</evidence>
<evidence type="ECO:0000256" key="3">
    <source>
        <dbReference type="ARBA" id="ARBA00022692"/>
    </source>
</evidence>
<organism evidence="12">
    <name type="scientific">Timema tahoe</name>
    <dbReference type="NCBI Taxonomy" id="61484"/>
    <lineage>
        <taxon>Eukaryota</taxon>
        <taxon>Metazoa</taxon>
        <taxon>Ecdysozoa</taxon>
        <taxon>Arthropoda</taxon>
        <taxon>Hexapoda</taxon>
        <taxon>Insecta</taxon>
        <taxon>Pterygota</taxon>
        <taxon>Neoptera</taxon>
        <taxon>Polyneoptera</taxon>
        <taxon>Phasmatodea</taxon>
        <taxon>Timematodea</taxon>
        <taxon>Timematoidea</taxon>
        <taxon>Timematidae</taxon>
        <taxon>Timema</taxon>
    </lineage>
</organism>
<evidence type="ECO:0000256" key="5">
    <source>
        <dbReference type="ARBA" id="ARBA00023053"/>
    </source>
</evidence>
<evidence type="ECO:0000256" key="2">
    <source>
        <dbReference type="ARBA" id="ARBA00022448"/>
    </source>
</evidence>
<dbReference type="GO" id="GO:0015386">
    <property type="term" value="F:potassium:proton antiporter activity"/>
    <property type="evidence" value="ECO:0007669"/>
    <property type="project" value="TreeGrafter"/>
</dbReference>
<evidence type="ECO:0000256" key="9">
    <source>
        <dbReference type="SAM" id="MobiDB-lite"/>
    </source>
</evidence>